<dbReference type="Proteomes" id="UP000054564">
    <property type="component" value="Unassembled WGS sequence"/>
</dbReference>
<gene>
    <name evidence="2" type="ORF">PSTG_07444</name>
</gene>
<proteinExistence type="predicted"/>
<keyword evidence="1" id="KW-0732">Signal</keyword>
<evidence type="ECO:0008006" key="4">
    <source>
        <dbReference type="Google" id="ProtNLM"/>
    </source>
</evidence>
<evidence type="ECO:0000313" key="3">
    <source>
        <dbReference type="Proteomes" id="UP000054564"/>
    </source>
</evidence>
<organism evidence="2 3">
    <name type="scientific">Puccinia striiformis f. sp. tritici PST-78</name>
    <dbReference type="NCBI Taxonomy" id="1165861"/>
    <lineage>
        <taxon>Eukaryota</taxon>
        <taxon>Fungi</taxon>
        <taxon>Dikarya</taxon>
        <taxon>Basidiomycota</taxon>
        <taxon>Pucciniomycotina</taxon>
        <taxon>Pucciniomycetes</taxon>
        <taxon>Pucciniales</taxon>
        <taxon>Pucciniaceae</taxon>
        <taxon>Puccinia</taxon>
    </lineage>
</organism>
<feature type="chain" id="PRO_5005550428" description="Secreted protein" evidence="1">
    <location>
        <begin position="32"/>
        <end position="196"/>
    </location>
</feature>
<dbReference type="AlphaFoldDB" id="A0A0L0VJ57"/>
<dbReference type="OrthoDB" id="2498139at2759"/>
<evidence type="ECO:0000256" key="1">
    <source>
        <dbReference type="SAM" id="SignalP"/>
    </source>
</evidence>
<evidence type="ECO:0000313" key="2">
    <source>
        <dbReference type="EMBL" id="KNE99327.1"/>
    </source>
</evidence>
<dbReference type="EMBL" id="AJIL01000047">
    <property type="protein sequence ID" value="KNE99327.1"/>
    <property type="molecule type" value="Genomic_DNA"/>
</dbReference>
<feature type="signal peptide" evidence="1">
    <location>
        <begin position="1"/>
        <end position="31"/>
    </location>
</feature>
<name>A0A0L0VJ57_9BASI</name>
<protein>
    <recommendedName>
        <fullName evidence="4">Secreted protein</fullName>
    </recommendedName>
</protein>
<keyword evidence="3" id="KW-1185">Reference proteome</keyword>
<comment type="caution">
    <text evidence="2">The sequence shown here is derived from an EMBL/GenBank/DDBJ whole genome shotgun (WGS) entry which is preliminary data.</text>
</comment>
<sequence>MLKMATPTRSILRNTLLVFLLACCCDRFSWAATVMPTGAVLKDMCDHSLACSVIDESWPKNNTFSCGSKIVSATAFATATEAFTMGEPRAIQDGVSWPASASGSCTDQGPDYSKHSYSNGQWTVYYTIRSICECKDLTGNPKAMPMCRSATSQDDFACNRAIFAPWRWTVQLVPGNRAQHDGADLVLWRIFAGRKF</sequence>
<reference evidence="3" key="1">
    <citation type="submission" date="2014-03" db="EMBL/GenBank/DDBJ databases">
        <title>The Genome Sequence of Puccinia striiformis f. sp. tritici PST-78.</title>
        <authorList>
            <consortium name="The Broad Institute Genome Sequencing Platform"/>
            <person name="Cuomo C."/>
            <person name="Hulbert S."/>
            <person name="Chen X."/>
            <person name="Walker B."/>
            <person name="Young S.K."/>
            <person name="Zeng Q."/>
            <person name="Gargeya S."/>
            <person name="Fitzgerald M."/>
            <person name="Haas B."/>
            <person name="Abouelleil A."/>
            <person name="Alvarado L."/>
            <person name="Arachchi H.M."/>
            <person name="Berlin A.M."/>
            <person name="Chapman S.B."/>
            <person name="Goldberg J."/>
            <person name="Griggs A."/>
            <person name="Gujja S."/>
            <person name="Hansen M."/>
            <person name="Howarth C."/>
            <person name="Imamovic A."/>
            <person name="Larimer J."/>
            <person name="McCowan C."/>
            <person name="Montmayeur A."/>
            <person name="Murphy C."/>
            <person name="Neiman D."/>
            <person name="Pearson M."/>
            <person name="Priest M."/>
            <person name="Roberts A."/>
            <person name="Saif S."/>
            <person name="Shea T."/>
            <person name="Sisk P."/>
            <person name="Sykes S."/>
            <person name="Wortman J."/>
            <person name="Nusbaum C."/>
            <person name="Birren B."/>
        </authorList>
    </citation>
    <scope>NUCLEOTIDE SEQUENCE [LARGE SCALE GENOMIC DNA]</scope>
    <source>
        <strain evidence="3">race PST-78</strain>
    </source>
</reference>
<accession>A0A0L0VJ57</accession>